<dbReference type="InterPro" id="IPR008557">
    <property type="entry name" value="PhoX"/>
</dbReference>
<sequence length="751" mass="81891">MKNEDMIPCQDLVEDSNNSNNTHFQTILDQYTSRRSFIAKTTSGAMALAFAATVSGCSDDDNDSGTPDGNPTTPPDTTNPDQHAWSDLKARPNKLVFEPVRKNTQNFFSVPEGYELKVLYAVGDPINPAYPEKTDATLASGASYQFRSGDNHDGMSFFGMHPTNKNYAAKESTQGLLVLNHEYLQQSQLHTPEGTITIDGVRPEDQVLREVNAHGVSVIEISKDANTQDVKINLNSNFNRRITAATEMEINGPARGSDLVKTIFSPDGTLTRGTFANCGNGYTPWGTYLTAEENWSGYFARQANDTRAIAKEEISLSRYGRGGTDAHSSQYRWNTPVAELTGDKGLYDRWDISVKGANALADYRNVMNTCGFIVEIDPFSATTHPVKRTALGRFAHEDCRCSNPIPGQPLAFYMGDDATGEYIYKFVSEAVWDPKDVNGGYTAGDKYMDKGTLYVAKFNDDGTGEWLELTHGKNGLTTANEIYPFAGQDDIVINARLAADHVGATKMDRPEWVAVNPENGEVYVTLTNNSNRGRAYETDAANPRSYIDFKGSSASNSGNMNGHIIRFSEAKNTVTATSFAWDIFLFGAEARAASNINLSGLDDLNDFSSPDGMWFDPRGILWIQTDDGQYTDETNCMMLAALPGTVGDGAKALAASTKAEGQETFVGAKLSNDRVRRFLTGPSGCEITGVTITPDYKAIFVNVQHPGGAWPANQSERYSRLGKVPRSATVVITRKDGGAIAGEALEQATDK</sequence>
<gene>
    <name evidence="2" type="ORF">HNP34_000920</name>
</gene>
<name>A0AAW3VD85_ACILW</name>
<dbReference type="PANTHER" id="PTHR35399:SF2">
    <property type="entry name" value="DUF839 DOMAIN-CONTAINING PROTEIN"/>
    <property type="match status" value="1"/>
</dbReference>
<feature type="compositionally biased region" description="Low complexity" evidence="1">
    <location>
        <begin position="65"/>
        <end position="81"/>
    </location>
</feature>
<comment type="caution">
    <text evidence="2">The sequence shown here is derived from an EMBL/GenBank/DDBJ whole genome shotgun (WGS) entry which is preliminary data.</text>
</comment>
<feature type="region of interest" description="Disordered" evidence="1">
    <location>
        <begin position="1"/>
        <end position="21"/>
    </location>
</feature>
<dbReference type="RefSeq" id="WP_184412661.1">
    <property type="nucleotide sequence ID" value="NZ_JACHLA010000003.1"/>
</dbReference>
<protein>
    <submittedName>
        <fullName evidence="2">Secreted PhoX family phosphatase</fullName>
    </submittedName>
</protein>
<dbReference type="AlphaFoldDB" id="A0AAW3VD85"/>
<dbReference type="Pfam" id="PF05787">
    <property type="entry name" value="PhoX"/>
    <property type="match status" value="1"/>
</dbReference>
<proteinExistence type="predicted"/>
<dbReference type="Proteomes" id="UP000548425">
    <property type="component" value="Unassembled WGS sequence"/>
</dbReference>
<dbReference type="PANTHER" id="PTHR35399">
    <property type="entry name" value="SLR8030 PROTEIN"/>
    <property type="match status" value="1"/>
</dbReference>
<evidence type="ECO:0000313" key="3">
    <source>
        <dbReference type="Proteomes" id="UP000548425"/>
    </source>
</evidence>
<dbReference type="SUPFAM" id="SSF50956">
    <property type="entry name" value="Thermostable phytase (3-phytase)"/>
    <property type="match status" value="1"/>
</dbReference>
<dbReference type="EMBL" id="JACHLA010000003">
    <property type="protein sequence ID" value="MBB6362802.1"/>
    <property type="molecule type" value="Genomic_DNA"/>
</dbReference>
<evidence type="ECO:0000256" key="1">
    <source>
        <dbReference type="SAM" id="MobiDB-lite"/>
    </source>
</evidence>
<feature type="region of interest" description="Disordered" evidence="1">
    <location>
        <begin position="57"/>
        <end position="85"/>
    </location>
</feature>
<reference evidence="2 3" key="1">
    <citation type="submission" date="2020-08" db="EMBL/GenBank/DDBJ databases">
        <title>Functional genomics of gut bacteria from endangered species of beetles.</title>
        <authorList>
            <person name="Carlos-Shanley C."/>
        </authorList>
    </citation>
    <scope>NUCLEOTIDE SEQUENCE [LARGE SCALE GENOMIC DNA]</scope>
    <source>
        <strain evidence="2 3">S00127</strain>
    </source>
</reference>
<organism evidence="2 3">
    <name type="scientific">Acinetobacter lwoffii</name>
    <dbReference type="NCBI Taxonomy" id="28090"/>
    <lineage>
        <taxon>Bacteria</taxon>
        <taxon>Pseudomonadati</taxon>
        <taxon>Pseudomonadota</taxon>
        <taxon>Gammaproteobacteria</taxon>
        <taxon>Moraxellales</taxon>
        <taxon>Moraxellaceae</taxon>
        <taxon>Acinetobacter</taxon>
    </lineage>
</organism>
<evidence type="ECO:0000313" key="2">
    <source>
        <dbReference type="EMBL" id="MBB6362802.1"/>
    </source>
</evidence>
<accession>A0AAW3VD85</accession>